<dbReference type="AlphaFoldDB" id="A0A7K1FE80"/>
<protein>
    <recommendedName>
        <fullName evidence="12">Branched-chain amino acid ABC transporter permease</fullName>
    </recommendedName>
</protein>
<keyword evidence="7 9" id="KW-0472">Membrane</keyword>
<evidence type="ECO:0008006" key="12">
    <source>
        <dbReference type="Google" id="ProtNLM"/>
    </source>
</evidence>
<evidence type="ECO:0000256" key="4">
    <source>
        <dbReference type="ARBA" id="ARBA00022692"/>
    </source>
</evidence>
<comment type="similarity">
    <text evidence="8">Belongs to the binding-protein-dependent transport system permease family. LivHM subfamily.</text>
</comment>
<feature type="transmembrane region" description="Helical" evidence="9">
    <location>
        <begin position="86"/>
        <end position="106"/>
    </location>
</feature>
<organism evidence="10 11">
    <name type="scientific">Nakamurella alba</name>
    <dbReference type="NCBI Taxonomy" id="2665158"/>
    <lineage>
        <taxon>Bacteria</taxon>
        <taxon>Bacillati</taxon>
        <taxon>Actinomycetota</taxon>
        <taxon>Actinomycetes</taxon>
        <taxon>Nakamurellales</taxon>
        <taxon>Nakamurellaceae</taxon>
        <taxon>Nakamurella</taxon>
    </lineage>
</organism>
<evidence type="ECO:0000313" key="10">
    <source>
        <dbReference type="EMBL" id="MTD12412.1"/>
    </source>
</evidence>
<evidence type="ECO:0000256" key="3">
    <source>
        <dbReference type="ARBA" id="ARBA00022475"/>
    </source>
</evidence>
<keyword evidence="11" id="KW-1185">Reference proteome</keyword>
<gene>
    <name evidence="10" type="ORF">GIS00_00450</name>
</gene>
<feature type="transmembrane region" description="Helical" evidence="9">
    <location>
        <begin position="31"/>
        <end position="50"/>
    </location>
</feature>
<evidence type="ECO:0000256" key="6">
    <source>
        <dbReference type="ARBA" id="ARBA00022989"/>
    </source>
</evidence>
<dbReference type="InterPro" id="IPR001851">
    <property type="entry name" value="ABC_transp_permease"/>
</dbReference>
<dbReference type="Pfam" id="PF02653">
    <property type="entry name" value="BPD_transp_2"/>
    <property type="match status" value="1"/>
</dbReference>
<keyword evidence="5" id="KW-0029">Amino-acid transport</keyword>
<evidence type="ECO:0000256" key="8">
    <source>
        <dbReference type="ARBA" id="ARBA00037998"/>
    </source>
</evidence>
<reference evidence="10 11" key="1">
    <citation type="submission" date="2019-11" db="EMBL/GenBank/DDBJ databases">
        <authorList>
            <person name="Jiang L.-Q."/>
        </authorList>
    </citation>
    <scope>NUCLEOTIDE SEQUENCE [LARGE SCALE GENOMIC DNA]</scope>
    <source>
        <strain evidence="10 11">YIM 132087</strain>
    </source>
</reference>
<feature type="transmembrane region" description="Helical" evidence="9">
    <location>
        <begin position="218"/>
        <end position="247"/>
    </location>
</feature>
<dbReference type="CDD" id="cd06582">
    <property type="entry name" value="TM_PBP1_LivH_like"/>
    <property type="match status" value="1"/>
</dbReference>
<keyword evidence="2" id="KW-0813">Transport</keyword>
<comment type="caution">
    <text evidence="10">The sequence shown here is derived from an EMBL/GenBank/DDBJ whole genome shotgun (WGS) entry which is preliminary data.</text>
</comment>
<dbReference type="InterPro" id="IPR052157">
    <property type="entry name" value="BCAA_transport_permease"/>
</dbReference>
<dbReference type="GO" id="GO:0005886">
    <property type="term" value="C:plasma membrane"/>
    <property type="evidence" value="ECO:0007669"/>
    <property type="project" value="UniProtKB-SubCell"/>
</dbReference>
<keyword evidence="4 9" id="KW-0812">Transmembrane</keyword>
<evidence type="ECO:0000256" key="7">
    <source>
        <dbReference type="ARBA" id="ARBA00023136"/>
    </source>
</evidence>
<name>A0A7K1FE80_9ACTN</name>
<comment type="subcellular location">
    <subcellularLocation>
        <location evidence="1">Cell membrane</location>
        <topology evidence="1">Multi-pass membrane protein</topology>
    </subcellularLocation>
</comment>
<evidence type="ECO:0000256" key="1">
    <source>
        <dbReference type="ARBA" id="ARBA00004651"/>
    </source>
</evidence>
<dbReference type="PANTHER" id="PTHR11795:SF450">
    <property type="entry name" value="ABC TRANSPORTER PERMEASE PROTEIN"/>
    <property type="match status" value="1"/>
</dbReference>
<sequence length="288" mass="29372">MIGFVIAALSMAAVLVPLVASVSLVFRVSGVVNFGAGYVAVFASAACASWSADLGGAVGVVATLVSGALIGAVTYVVAIVPAQRRGVSAIGLTLASLGVGLLLNFATRQIFGGDPTVVQPWLSGAVTIGSYQTAAQRLLVIGLAVVLLVLLWFVFDRTLMGRTLTAVAHDRELAAMYGVRANRFELIAWTSSGVCLVIGGLFQATLASVSVEVAPTLLVLSLVGAVIGGLDNIFTAVGGALVAGLAVSATDQFVAPGYQLTALFVVLSIVLLVRPHGLFAFRGASERV</sequence>
<evidence type="ECO:0000256" key="9">
    <source>
        <dbReference type="SAM" id="Phobius"/>
    </source>
</evidence>
<feature type="transmembrane region" description="Helical" evidence="9">
    <location>
        <begin position="186"/>
        <end position="206"/>
    </location>
</feature>
<evidence type="ECO:0000313" key="11">
    <source>
        <dbReference type="Proteomes" id="UP000460221"/>
    </source>
</evidence>
<keyword evidence="6 9" id="KW-1133">Transmembrane helix</keyword>
<dbReference type="PANTHER" id="PTHR11795">
    <property type="entry name" value="BRANCHED-CHAIN AMINO ACID TRANSPORT SYSTEM PERMEASE PROTEIN LIVH"/>
    <property type="match status" value="1"/>
</dbReference>
<keyword evidence="3" id="KW-1003">Cell membrane</keyword>
<dbReference type="GO" id="GO:0022857">
    <property type="term" value="F:transmembrane transporter activity"/>
    <property type="evidence" value="ECO:0007669"/>
    <property type="project" value="InterPro"/>
</dbReference>
<feature type="transmembrane region" description="Helical" evidence="9">
    <location>
        <begin position="57"/>
        <end position="80"/>
    </location>
</feature>
<feature type="transmembrane region" description="Helical" evidence="9">
    <location>
        <begin position="253"/>
        <end position="273"/>
    </location>
</feature>
<evidence type="ECO:0000256" key="5">
    <source>
        <dbReference type="ARBA" id="ARBA00022970"/>
    </source>
</evidence>
<feature type="transmembrane region" description="Helical" evidence="9">
    <location>
        <begin position="138"/>
        <end position="155"/>
    </location>
</feature>
<dbReference type="Proteomes" id="UP000460221">
    <property type="component" value="Unassembled WGS sequence"/>
</dbReference>
<proteinExistence type="inferred from homology"/>
<dbReference type="GO" id="GO:0006865">
    <property type="term" value="P:amino acid transport"/>
    <property type="evidence" value="ECO:0007669"/>
    <property type="project" value="UniProtKB-KW"/>
</dbReference>
<accession>A0A7K1FE80</accession>
<evidence type="ECO:0000256" key="2">
    <source>
        <dbReference type="ARBA" id="ARBA00022448"/>
    </source>
</evidence>
<dbReference type="EMBL" id="WLYK01000001">
    <property type="protein sequence ID" value="MTD12412.1"/>
    <property type="molecule type" value="Genomic_DNA"/>
</dbReference>
<dbReference type="RefSeq" id="WP_154766485.1">
    <property type="nucleotide sequence ID" value="NZ_WLYK01000001.1"/>
</dbReference>